<dbReference type="Pfam" id="PF11896">
    <property type="entry name" value="GlgE_dom_N_S"/>
    <property type="match status" value="1"/>
</dbReference>
<feature type="active site" description="Nucleophile" evidence="6">
    <location>
        <position position="421"/>
    </location>
</feature>
<evidence type="ECO:0000259" key="8">
    <source>
        <dbReference type="SMART" id="SM00642"/>
    </source>
</evidence>
<dbReference type="PANTHER" id="PTHR47786">
    <property type="entry name" value="ALPHA-1,4-GLUCAN:MALTOSE-1-PHOSPHATE MALTOSYLTRANSFERASE"/>
    <property type="match status" value="1"/>
</dbReference>
<evidence type="ECO:0000256" key="2">
    <source>
        <dbReference type="ARBA" id="ARBA00022676"/>
    </source>
</evidence>
<feature type="site" description="Transition state stabilizer" evidence="6">
    <location>
        <position position="508"/>
    </location>
</feature>
<comment type="similarity">
    <text evidence="6">Belongs to the glycosyl hydrolase 13 family. GlgE subfamily.</text>
</comment>
<dbReference type="InterPro" id="IPR013780">
    <property type="entry name" value="Glyco_hydro_b"/>
</dbReference>
<dbReference type="AlphaFoldDB" id="A0A1T4XRP2"/>
<dbReference type="STRING" id="48467.SAMN02745166_01859"/>
<feature type="binding site" evidence="6">
    <location>
        <position position="422"/>
    </location>
    <ligand>
        <name>alpha-maltose 1-phosphate</name>
        <dbReference type="ChEBI" id="CHEBI:63576"/>
    </ligand>
</feature>
<dbReference type="Gene3D" id="1.20.58.80">
    <property type="entry name" value="Phosphotransferase system, lactose/cellobiose-type IIA subunit"/>
    <property type="match status" value="1"/>
</dbReference>
<evidence type="ECO:0000256" key="4">
    <source>
        <dbReference type="ARBA" id="ARBA00023277"/>
    </source>
</evidence>
<feature type="binding site" evidence="6">
    <location>
        <begin position="561"/>
        <end position="562"/>
    </location>
    <ligand>
        <name>alpha-maltose 1-phosphate</name>
        <dbReference type="ChEBI" id="CHEBI:63576"/>
    </ligand>
</feature>
<feature type="binding site" evidence="6">
    <location>
        <position position="385"/>
    </location>
    <ligand>
        <name>alpha-maltose 1-phosphate</name>
        <dbReference type="ChEBI" id="CHEBI:63576"/>
    </ligand>
</feature>
<dbReference type="Gene3D" id="3.20.20.80">
    <property type="entry name" value="Glycosidases"/>
    <property type="match status" value="1"/>
</dbReference>
<evidence type="ECO:0000256" key="3">
    <source>
        <dbReference type="ARBA" id="ARBA00022679"/>
    </source>
</evidence>
<proteinExistence type="inferred from homology"/>
<dbReference type="InterPro" id="IPR049171">
    <property type="entry name" value="GLGE_C"/>
</dbReference>
<dbReference type="GO" id="GO:0016758">
    <property type="term" value="F:hexosyltransferase activity"/>
    <property type="evidence" value="ECO:0007669"/>
    <property type="project" value="UniProtKB-UniRule"/>
</dbReference>
<feature type="compositionally biased region" description="Basic and acidic residues" evidence="7">
    <location>
        <begin position="1"/>
        <end position="15"/>
    </location>
</feature>
<organism evidence="9 10">
    <name type="scientific">Prosthecobacter debontii</name>
    <dbReference type="NCBI Taxonomy" id="48467"/>
    <lineage>
        <taxon>Bacteria</taxon>
        <taxon>Pseudomonadati</taxon>
        <taxon>Verrucomicrobiota</taxon>
        <taxon>Verrucomicrobiia</taxon>
        <taxon>Verrucomicrobiales</taxon>
        <taxon>Verrucomicrobiaceae</taxon>
        <taxon>Prosthecobacter</taxon>
    </lineage>
</organism>
<dbReference type="SUPFAM" id="SSF51445">
    <property type="entry name" value="(Trans)glycosidases"/>
    <property type="match status" value="1"/>
</dbReference>
<dbReference type="InterPro" id="IPR026585">
    <property type="entry name" value="GlgE"/>
</dbReference>
<evidence type="ECO:0000313" key="10">
    <source>
        <dbReference type="Proteomes" id="UP000190774"/>
    </source>
</evidence>
<feature type="region of interest" description="Disordered" evidence="7">
    <location>
        <begin position="1"/>
        <end position="20"/>
    </location>
</feature>
<dbReference type="InterPro" id="IPR017853">
    <property type="entry name" value="GH"/>
</dbReference>
<dbReference type="InterPro" id="IPR021828">
    <property type="entry name" value="GlgE_dom_N/S"/>
</dbReference>
<dbReference type="CDD" id="cd11344">
    <property type="entry name" value="AmyAc_GlgE_like"/>
    <property type="match status" value="1"/>
</dbReference>
<evidence type="ECO:0000256" key="7">
    <source>
        <dbReference type="SAM" id="MobiDB-lite"/>
    </source>
</evidence>
<keyword evidence="3 6" id="KW-0808">Transferase</keyword>
<dbReference type="Pfam" id="PF21702">
    <property type="entry name" value="GLGE_C"/>
    <property type="match status" value="1"/>
</dbReference>
<dbReference type="EC" id="2.4.99.16" evidence="6"/>
<dbReference type="GO" id="GO:0030979">
    <property type="term" value="P:alpha-glucan biosynthetic process"/>
    <property type="evidence" value="ECO:0007669"/>
    <property type="project" value="UniProtKB-UniRule"/>
</dbReference>
<evidence type="ECO:0000313" key="9">
    <source>
        <dbReference type="EMBL" id="SKA92219.1"/>
    </source>
</evidence>
<comment type="catalytic activity">
    <reaction evidence="5 6">
        <text>alpha-maltose 1-phosphate + [(1-&gt;4)-alpha-D-glucosyl](n) = [(1-&gt;4)-alpha-D-glucosyl](n+2) + phosphate</text>
        <dbReference type="Rhea" id="RHEA:42692"/>
        <dbReference type="Rhea" id="RHEA-COMP:9584"/>
        <dbReference type="Rhea" id="RHEA-COMP:10183"/>
        <dbReference type="ChEBI" id="CHEBI:15444"/>
        <dbReference type="ChEBI" id="CHEBI:43474"/>
        <dbReference type="ChEBI" id="CHEBI:63576"/>
        <dbReference type="EC" id="2.4.99.16"/>
    </reaction>
</comment>
<evidence type="ECO:0000256" key="6">
    <source>
        <dbReference type="HAMAP-Rule" id="MF_02124"/>
    </source>
</evidence>
<comment type="caution">
    <text evidence="6">Lacks conserved residue(s) required for the propagation of feature annotation.</text>
</comment>
<accession>A0A1T4XRP2</accession>
<feature type="domain" description="Glycosyl hydrolase family 13 catalytic" evidence="8">
    <location>
        <begin position="238"/>
        <end position="586"/>
    </location>
</feature>
<dbReference type="Proteomes" id="UP000190774">
    <property type="component" value="Unassembled WGS sequence"/>
</dbReference>
<sequence length="690" mass="78961">MTDAEDVHDKNDGRRCGGKATQPMFASESFLFMFAGFMPATAAHAPTVVIENFYPCIEGGRHPIKRIVGEPLQLWCDIFTDGHVVMSAVLKWRQLGTRRWYESRMTPTDNDRWQGLCQFDSIGRWEYTVEAWADTFRGWKKTFAVRVQAADPDVPIEALEGARLLKEAALRARPGAADAASQLEEVAELLEKLPPQEVMEVLLSEDLQKLMDAYADRSLSTTSEPLKVIVERERARFSAWYEFFPRGAEGRADKHSTFRDCLPRLDDAKAMGFDTIYFPPIHPIGITARKGKNNTLIADENDVGSPWAIGGPAGGHRAVEPALGTIEDFVWLVKEANHRGLEIAMDFAINCSPDHPYVKDHPEWFYQRPDGSIRYAENPPKKYQDIYPLNFHCADWKNLWKELIDVVLFWVDKGVKVFRVDNPHTKPVSFWEELISTVQRKHPEVIFLAEAFTKPKMMQVLGKVGFTQSYTYFTWREDKWSLTDYAKELTQGEMRWFYRGNFWPNTPDIHPYYLQNAPASIFRLRAALAATLSSTWGMYAGYEICENEPLPGKEEYLDSEKFQLRQRDYDAPGNIKGFIARLNSIRRDNPAMHLYDNLVFHGADHDQMMCYSKCTPDFSNRMLCVVSLNGHDMVSGMVHLDLAALGLSSDQPYRVRDLMHGTVYIWQGSHNYVSLHPTGTSLHVFKVEPQ</sequence>
<dbReference type="GO" id="GO:0004553">
    <property type="term" value="F:hydrolase activity, hydrolyzing O-glycosyl compounds"/>
    <property type="evidence" value="ECO:0007669"/>
    <property type="project" value="InterPro"/>
</dbReference>
<dbReference type="EMBL" id="FUYE01000005">
    <property type="protein sequence ID" value="SKA92219.1"/>
    <property type="molecule type" value="Genomic_DNA"/>
</dbReference>
<reference evidence="10" key="1">
    <citation type="submission" date="2017-02" db="EMBL/GenBank/DDBJ databases">
        <authorList>
            <person name="Varghese N."/>
            <person name="Submissions S."/>
        </authorList>
    </citation>
    <scope>NUCLEOTIDE SEQUENCE [LARGE SCALE GENOMIC DNA]</scope>
    <source>
        <strain evidence="10">ATCC 700200</strain>
    </source>
</reference>
<dbReference type="HAMAP" id="MF_02124">
    <property type="entry name" value="GlgE"/>
    <property type="match status" value="1"/>
</dbReference>
<dbReference type="InterPro" id="IPR006047">
    <property type="entry name" value="GH13_cat_dom"/>
</dbReference>
<dbReference type="Gene3D" id="2.60.40.1180">
    <property type="entry name" value="Golgi alpha-mannosidase II"/>
    <property type="match status" value="1"/>
</dbReference>
<evidence type="ECO:0000256" key="1">
    <source>
        <dbReference type="ARBA" id="ARBA00011738"/>
    </source>
</evidence>
<keyword evidence="4 6" id="KW-0119">Carbohydrate metabolism</keyword>
<comment type="function">
    <text evidence="6">Maltosyltransferase that uses maltose 1-phosphate (M1P) as the sugar donor to elongate linear or branched alpha-(1-&gt;4)-glucans. Is involved in a branched alpha-glucan biosynthetic pathway from trehalose, together with TreS, Mak and GlgB.</text>
</comment>
<keyword evidence="2 6" id="KW-0328">Glycosyltransferase</keyword>
<comment type="subunit">
    <text evidence="1 6">Homodimer.</text>
</comment>
<dbReference type="InterPro" id="IPR013783">
    <property type="entry name" value="Ig-like_fold"/>
</dbReference>
<dbReference type="PANTHER" id="PTHR47786:SF2">
    <property type="entry name" value="GLYCOSYL HYDROLASE FAMILY 13 CATALYTIC DOMAIN-CONTAINING PROTEIN"/>
    <property type="match status" value="1"/>
</dbReference>
<dbReference type="SMART" id="SM00642">
    <property type="entry name" value="Aamy"/>
    <property type="match status" value="1"/>
</dbReference>
<gene>
    <name evidence="6" type="primary">glgE</name>
    <name evidence="9" type="ORF">SAMN02745166_01859</name>
</gene>
<keyword evidence="10" id="KW-1185">Reference proteome</keyword>
<protein>
    <recommendedName>
        <fullName evidence="6">Alpha-1,4-glucan:maltose-1-phosphate maltosyltransferase</fullName>
        <shortName evidence="6">GMPMT</shortName>
        <ecNumber evidence="6">2.4.99.16</ecNumber>
    </recommendedName>
    <alternativeName>
        <fullName evidence="6">(1-&gt;4)-alpha-D-glucan:maltose-1-phosphate alpha-D-maltosyltransferase</fullName>
    </alternativeName>
</protein>
<name>A0A1T4XRP2_9BACT</name>
<feature type="binding site" evidence="6">
    <location>
        <position position="290"/>
    </location>
    <ligand>
        <name>alpha-maltose 1-phosphate</name>
        <dbReference type="ChEBI" id="CHEBI:63576"/>
    </ligand>
</feature>
<evidence type="ECO:0000256" key="5">
    <source>
        <dbReference type="ARBA" id="ARBA00048735"/>
    </source>
</evidence>
<feature type="active site" description="Proton donor" evidence="6">
    <location>
        <position position="450"/>
    </location>
</feature>
<dbReference type="Gene3D" id="2.60.40.10">
    <property type="entry name" value="Immunoglobulins"/>
    <property type="match status" value="1"/>
</dbReference>